<accession>A0ABY3Z5Q8</accession>
<protein>
    <submittedName>
        <fullName evidence="1">Uncharacterized protein</fullName>
    </submittedName>
</protein>
<name>A0ABY3Z5Q8_STRRM</name>
<keyword evidence="2" id="KW-1185">Reference proteome</keyword>
<proteinExistence type="predicted"/>
<dbReference type="EMBL" id="CP094298">
    <property type="protein sequence ID" value="UNZ05078.1"/>
    <property type="molecule type" value="Genomic_DNA"/>
</dbReference>
<evidence type="ECO:0000313" key="2">
    <source>
        <dbReference type="Proteomes" id="UP000829494"/>
    </source>
</evidence>
<evidence type="ECO:0000313" key="1">
    <source>
        <dbReference type="EMBL" id="UNZ05078.1"/>
    </source>
</evidence>
<dbReference type="RefSeq" id="WP_003979882.1">
    <property type="nucleotide sequence ID" value="NZ_CP043497.1"/>
</dbReference>
<sequence>MNTNPIPVPDAVTALKAALLPQYVVDAVRTQADAVREAVSHRGLSIEAQADREDALAAVARANKALATVPARGSLVVRGAA</sequence>
<dbReference type="GeneID" id="66855811"/>
<dbReference type="Proteomes" id="UP000829494">
    <property type="component" value="Chromosome"/>
</dbReference>
<reference evidence="1 2" key="1">
    <citation type="submission" date="2022-03" db="EMBL/GenBank/DDBJ databases">
        <title>Complete genome of Streptomyces rimosus ssp. rimosus R7 (=ATCC 10970).</title>
        <authorList>
            <person name="Beganovic S."/>
            <person name="Ruckert C."/>
            <person name="Busche T."/>
            <person name="Kalinowski J."/>
            <person name="Wittmann C."/>
        </authorList>
    </citation>
    <scope>NUCLEOTIDE SEQUENCE [LARGE SCALE GENOMIC DNA]</scope>
    <source>
        <strain evidence="1 2">R7</strain>
    </source>
</reference>
<gene>
    <name evidence="1" type="ORF">SRIMR7_23260</name>
</gene>
<organism evidence="1 2">
    <name type="scientific">Streptomyces rimosus subsp. rimosus</name>
    <dbReference type="NCBI Taxonomy" id="132474"/>
    <lineage>
        <taxon>Bacteria</taxon>
        <taxon>Bacillati</taxon>
        <taxon>Actinomycetota</taxon>
        <taxon>Actinomycetes</taxon>
        <taxon>Kitasatosporales</taxon>
        <taxon>Streptomycetaceae</taxon>
        <taxon>Streptomyces</taxon>
    </lineage>
</organism>